<dbReference type="InterPro" id="IPR050678">
    <property type="entry name" value="DNA_Partitioning_ATPase"/>
</dbReference>
<geneLocation type="plasmid" evidence="2 3">
    <name>pN260-4</name>
</geneLocation>
<dbReference type="Gene3D" id="3.40.50.300">
    <property type="entry name" value="P-loop containing nucleotide triphosphate hydrolases"/>
    <property type="match status" value="1"/>
</dbReference>
<dbReference type="PANTHER" id="PTHR13696">
    <property type="entry name" value="P-LOOP CONTAINING NUCLEOSIDE TRIPHOSPHATE HYDROLASE"/>
    <property type="match status" value="1"/>
</dbReference>
<dbReference type="AlphaFoldDB" id="A0AAU9BWW1"/>
<proteinExistence type="predicted"/>
<reference evidence="2" key="1">
    <citation type="journal article" date="2020" name="J Glob Antimicrob Resist">
        <title>Genomic characterization of clinical Enterobacter roggenkampii co-harboring blaIMP-1- and blaGES-5-encoding IncP6 and mcr-9-encoding IncHI2 plasmids isolated in Japan.</title>
        <authorList>
            <person name="Umeda K."/>
            <person name="Nakamura H."/>
            <person name="Fukuda A."/>
            <person name="Matsumoto Y."/>
            <person name="Motooka D."/>
            <person name="Nakamura S."/>
            <person name="Yasui Y."/>
            <person name="Yoshida H."/>
            <person name="Kawahara R."/>
        </authorList>
    </citation>
    <scope>NUCLEOTIDE SEQUENCE</scope>
    <source>
        <strain evidence="2">OIPH-N260</strain>
    </source>
</reference>
<evidence type="ECO:0000259" key="1">
    <source>
        <dbReference type="Pfam" id="PF01656"/>
    </source>
</evidence>
<sequence>MHGKDSFIFTHGIRCKDNVIFTQGRHCKETAVFTMALQYKERKSEMGKILLVVSDKGGVGKSTYVANTGAMLVNKGKSVIILKTDKNPDLLSWNEKRIDNGLLTIPVHESYGNVSNEIKRLSKLCEVLIVDCPGHDSQEFRSALTVSDIVVTLVKPSSDFESETLTSVTEKVRTAQKTNSALEPWVLFTRINSAKPRHRKAAIELDKLLRSENIWIQPLKTRISELDVYESACNEGAGVHDVSRASSLSTAKAQIELVAQEIGIL</sequence>
<name>A0AAU9BWW1_9ENTR</name>
<keyword evidence="2" id="KW-0614">Plasmid</keyword>
<evidence type="ECO:0000313" key="2">
    <source>
        <dbReference type="EMBL" id="BCL45863.1"/>
    </source>
</evidence>
<dbReference type="InterPro" id="IPR027417">
    <property type="entry name" value="P-loop_NTPase"/>
</dbReference>
<organism evidence="2 3">
    <name type="scientific">Enterobacter roggenkampii</name>
    <dbReference type="NCBI Taxonomy" id="1812935"/>
    <lineage>
        <taxon>Bacteria</taxon>
        <taxon>Pseudomonadati</taxon>
        <taxon>Pseudomonadota</taxon>
        <taxon>Gammaproteobacteria</taxon>
        <taxon>Enterobacterales</taxon>
        <taxon>Enterobacteriaceae</taxon>
        <taxon>Enterobacter</taxon>
        <taxon>Enterobacter cloacae complex</taxon>
    </lineage>
</organism>
<accession>A0AAU9BWW1</accession>
<dbReference type="EMBL" id="AP023451">
    <property type="protein sequence ID" value="BCL45863.1"/>
    <property type="molecule type" value="Genomic_DNA"/>
</dbReference>
<dbReference type="SUPFAM" id="SSF52540">
    <property type="entry name" value="P-loop containing nucleoside triphosphate hydrolases"/>
    <property type="match status" value="1"/>
</dbReference>
<gene>
    <name evidence="2" type="ORF">OIPHN260_53660</name>
</gene>
<dbReference type="Pfam" id="PF01656">
    <property type="entry name" value="CbiA"/>
    <property type="match status" value="1"/>
</dbReference>
<dbReference type="InterPro" id="IPR002586">
    <property type="entry name" value="CobQ/CobB/MinD/ParA_Nub-bd_dom"/>
</dbReference>
<dbReference type="PANTHER" id="PTHR13696:SF96">
    <property type="entry name" value="COBQ_COBB_MIND_PARA NUCLEOTIDE BINDING DOMAIN-CONTAINING PROTEIN"/>
    <property type="match status" value="1"/>
</dbReference>
<feature type="domain" description="CobQ/CobB/MinD/ParA nucleotide binding" evidence="1">
    <location>
        <begin position="51"/>
        <end position="202"/>
    </location>
</feature>
<protein>
    <submittedName>
        <fullName evidence="2">Peptidyl-arginine deiminase</fullName>
    </submittedName>
</protein>
<dbReference type="PIRSF" id="PIRSF009320">
    <property type="entry name" value="Nuc_binding_HP_1000"/>
    <property type="match status" value="1"/>
</dbReference>
<dbReference type="CDD" id="cd02042">
    <property type="entry name" value="ParAB_family"/>
    <property type="match status" value="1"/>
</dbReference>
<evidence type="ECO:0000313" key="3">
    <source>
        <dbReference type="Proteomes" id="UP000595858"/>
    </source>
</evidence>
<dbReference type="Proteomes" id="UP000595858">
    <property type="component" value="Plasmid pN260-4"/>
</dbReference>